<dbReference type="GO" id="GO:0016787">
    <property type="term" value="F:hydrolase activity"/>
    <property type="evidence" value="ECO:0007669"/>
    <property type="project" value="UniProtKB-KW"/>
</dbReference>
<dbReference type="SMART" id="SM01110">
    <property type="entry name" value="Cutinase"/>
    <property type="match status" value="1"/>
</dbReference>
<gene>
    <name evidence="3" type="ORF">FB390_1464</name>
</gene>
<dbReference type="SUPFAM" id="SSF53474">
    <property type="entry name" value="alpha/beta-Hydrolases"/>
    <property type="match status" value="1"/>
</dbReference>
<dbReference type="AlphaFoldDB" id="A0A543F7R3"/>
<dbReference type="InterPro" id="IPR029058">
    <property type="entry name" value="AB_hydrolase_fold"/>
</dbReference>
<dbReference type="Pfam" id="PF12697">
    <property type="entry name" value="Abhydrolase_6"/>
    <property type="match status" value="1"/>
</dbReference>
<sequence length="265" mass="28417">MPTLRRNRLLARWNSSPTAEVIDVLIVGGTWNPNGETVTASFAAALDGTRFVSRMVPYPADYGRQVAYADSLAAGRNALIDAIESTPNRVILAGYSQGAAIAGNVAAEIGRGELPHLEVVACALIADPLRPIGRYLGSDPGGYGIAGQRPVPNIPTYWAAAPGDPITALPSGNPLRLIADLSAYFSMAGPGAALRWGRSLIDVASRKQLQRWWSLENWRSWAGAIAYARGYLLDGRHTDDYVREGHAQQLAEALNTMTIERAGSH</sequence>
<dbReference type="OrthoDB" id="4562399at2"/>
<evidence type="ECO:0000256" key="1">
    <source>
        <dbReference type="ARBA" id="ARBA00022801"/>
    </source>
</evidence>
<dbReference type="Gene3D" id="3.40.50.1820">
    <property type="entry name" value="alpha/beta hydrolase"/>
    <property type="match status" value="1"/>
</dbReference>
<dbReference type="InterPro" id="IPR000073">
    <property type="entry name" value="AB_hydrolase_1"/>
</dbReference>
<dbReference type="Proteomes" id="UP000316331">
    <property type="component" value="Unassembled WGS sequence"/>
</dbReference>
<evidence type="ECO:0000313" key="4">
    <source>
        <dbReference type="Proteomes" id="UP000316331"/>
    </source>
</evidence>
<dbReference type="InterPro" id="IPR000675">
    <property type="entry name" value="Cutinase/axe"/>
</dbReference>
<keyword evidence="1" id="KW-0378">Hydrolase</keyword>
<dbReference type="RefSeq" id="WP_141808238.1">
    <property type="nucleotide sequence ID" value="NZ_VFPG01000001.1"/>
</dbReference>
<protein>
    <submittedName>
        <fullName evidence="3">PE-PPE domain-containing protein</fullName>
    </submittedName>
</protein>
<organism evidence="3 4">
    <name type="scientific">Nocardia bhagyanarayanae</name>
    <dbReference type="NCBI Taxonomy" id="1215925"/>
    <lineage>
        <taxon>Bacteria</taxon>
        <taxon>Bacillati</taxon>
        <taxon>Actinomycetota</taxon>
        <taxon>Actinomycetes</taxon>
        <taxon>Mycobacteriales</taxon>
        <taxon>Nocardiaceae</taxon>
        <taxon>Nocardia</taxon>
    </lineage>
</organism>
<accession>A0A543F7R3</accession>
<keyword evidence="4" id="KW-1185">Reference proteome</keyword>
<evidence type="ECO:0000259" key="2">
    <source>
        <dbReference type="Pfam" id="PF12697"/>
    </source>
</evidence>
<evidence type="ECO:0000313" key="3">
    <source>
        <dbReference type="EMBL" id="TQM29851.1"/>
    </source>
</evidence>
<dbReference type="EMBL" id="VFPG01000001">
    <property type="protein sequence ID" value="TQM29851.1"/>
    <property type="molecule type" value="Genomic_DNA"/>
</dbReference>
<reference evidence="3 4" key="1">
    <citation type="submission" date="2019-06" db="EMBL/GenBank/DDBJ databases">
        <title>Sequencing the genomes of 1000 actinobacteria strains.</title>
        <authorList>
            <person name="Klenk H.-P."/>
        </authorList>
    </citation>
    <scope>NUCLEOTIDE SEQUENCE [LARGE SCALE GENOMIC DNA]</scope>
    <source>
        <strain evidence="3 4">DSM 103495</strain>
    </source>
</reference>
<comment type="caution">
    <text evidence="3">The sequence shown here is derived from an EMBL/GenBank/DDBJ whole genome shotgun (WGS) entry which is preliminary data.</text>
</comment>
<name>A0A543F7R3_9NOCA</name>
<feature type="domain" description="AB hydrolase-1" evidence="2">
    <location>
        <begin position="63"/>
        <end position="263"/>
    </location>
</feature>
<proteinExistence type="predicted"/>